<organism evidence="14 15">
    <name type="scientific">Methanosphaerula palustris (strain ATCC BAA-1556 / DSM 19958 / E1-9c)</name>
    <dbReference type="NCBI Taxonomy" id="521011"/>
    <lineage>
        <taxon>Archaea</taxon>
        <taxon>Methanobacteriati</taxon>
        <taxon>Methanobacteriota</taxon>
        <taxon>Stenosarchaea group</taxon>
        <taxon>Methanomicrobia</taxon>
        <taxon>Methanomicrobiales</taxon>
        <taxon>Methanoregulaceae</taxon>
        <taxon>Methanosphaerula</taxon>
    </lineage>
</organism>
<dbReference type="Pfam" id="PF00520">
    <property type="entry name" value="Ion_trans"/>
    <property type="match status" value="1"/>
</dbReference>
<dbReference type="PANTHER" id="PTHR11537">
    <property type="entry name" value="VOLTAGE-GATED POTASSIUM CHANNEL"/>
    <property type="match status" value="1"/>
</dbReference>
<sequence>MPTLKESVYDILDYDPECGLVEKIVTIGLIILIITNVIAVILQTEPGIGTEYATFFNVFEVFSVGIFTIEYLLRLWSITVDLRYREPVRGRLRFMVTPFALIDVLAVLPFYVPFFLPVDLRTLRLFRLLRVLRLFKTGRYSQAFDIFIRVFRNKQAELLVTVAVALVLLIISSSLMYSVEHDVQPDKFPSIIGTMWWAMATLTTIGYGDVTPITPLGKLLSGCIAVLGIALFGLPAGIFASGFMEEIQRKTQHPVICPHCGKLIDEQNRERET</sequence>
<evidence type="ECO:0000256" key="4">
    <source>
        <dbReference type="ARBA" id="ARBA00022692"/>
    </source>
</evidence>
<evidence type="ECO:0000256" key="6">
    <source>
        <dbReference type="ARBA" id="ARBA00022882"/>
    </source>
</evidence>
<dbReference type="RefSeq" id="WP_012616879.1">
    <property type="nucleotide sequence ID" value="NC_011832.1"/>
</dbReference>
<protein>
    <submittedName>
        <fullName evidence="14">Ion transport protein</fullName>
    </submittedName>
</protein>
<evidence type="ECO:0000259" key="13">
    <source>
        <dbReference type="Pfam" id="PF00520"/>
    </source>
</evidence>
<dbReference type="Proteomes" id="UP000002457">
    <property type="component" value="Chromosome"/>
</dbReference>
<dbReference type="KEGG" id="mpl:Mpal_0167"/>
<keyword evidence="3" id="KW-0633">Potassium transport</keyword>
<keyword evidence="6" id="KW-0851">Voltage-gated channel</keyword>
<evidence type="ECO:0000256" key="1">
    <source>
        <dbReference type="ARBA" id="ARBA00004141"/>
    </source>
</evidence>
<evidence type="ECO:0000256" key="9">
    <source>
        <dbReference type="ARBA" id="ARBA00023065"/>
    </source>
</evidence>
<dbReference type="Gene3D" id="1.10.287.70">
    <property type="match status" value="1"/>
</dbReference>
<dbReference type="GO" id="GO:0008076">
    <property type="term" value="C:voltage-gated potassium channel complex"/>
    <property type="evidence" value="ECO:0007669"/>
    <property type="project" value="InterPro"/>
</dbReference>
<evidence type="ECO:0000256" key="11">
    <source>
        <dbReference type="ARBA" id="ARBA00023303"/>
    </source>
</evidence>
<keyword evidence="7" id="KW-0630">Potassium</keyword>
<evidence type="ECO:0000313" key="15">
    <source>
        <dbReference type="Proteomes" id="UP000002457"/>
    </source>
</evidence>
<name>B8GIY7_METPE</name>
<feature type="transmembrane region" description="Helical" evidence="12">
    <location>
        <begin position="219"/>
        <end position="240"/>
    </location>
</feature>
<feature type="transmembrane region" description="Helical" evidence="12">
    <location>
        <begin position="54"/>
        <end position="73"/>
    </location>
</feature>
<reference evidence="14 15" key="1">
    <citation type="journal article" date="2015" name="Genome Announc.">
        <title>Complete Genome Sequence of Methanosphaerula palustris E1-9CT, a Hydrogenotrophic Methanogen Isolated from a Minerotrophic Fen Peatland.</title>
        <authorList>
            <person name="Cadillo-Quiroz H."/>
            <person name="Browne P."/>
            <person name="Kyrpides N."/>
            <person name="Woyke T."/>
            <person name="Goodwin L."/>
            <person name="Detter C."/>
            <person name="Yavitt J.B."/>
            <person name="Zinder S.H."/>
        </authorList>
    </citation>
    <scope>NUCLEOTIDE SEQUENCE [LARGE SCALE GENOMIC DNA]</scope>
    <source>
        <strain evidence="15">ATCC BAA-1556 / DSM 19958 / E1-9c</strain>
    </source>
</reference>
<dbReference type="InterPro" id="IPR027359">
    <property type="entry name" value="Volt_channel_dom_sf"/>
</dbReference>
<dbReference type="PANTHER" id="PTHR11537:SF254">
    <property type="entry name" value="POTASSIUM VOLTAGE-GATED CHANNEL PROTEIN SHAB"/>
    <property type="match status" value="1"/>
</dbReference>
<keyword evidence="5" id="KW-0631">Potassium channel</keyword>
<keyword evidence="8 12" id="KW-1133">Transmembrane helix</keyword>
<evidence type="ECO:0000256" key="10">
    <source>
        <dbReference type="ARBA" id="ARBA00023136"/>
    </source>
</evidence>
<feature type="transmembrane region" description="Helical" evidence="12">
    <location>
        <begin position="158"/>
        <end position="176"/>
    </location>
</feature>
<dbReference type="HOGENOM" id="CLU_011722_1_1_2"/>
<keyword evidence="10 12" id="KW-0472">Membrane</keyword>
<dbReference type="Gene3D" id="1.20.120.350">
    <property type="entry name" value="Voltage-gated potassium channels. Chain C"/>
    <property type="match status" value="1"/>
</dbReference>
<evidence type="ECO:0000256" key="7">
    <source>
        <dbReference type="ARBA" id="ARBA00022958"/>
    </source>
</evidence>
<gene>
    <name evidence="14" type="ordered locus">Mpal_0167</name>
</gene>
<proteinExistence type="predicted"/>
<dbReference type="GeneID" id="7270938"/>
<dbReference type="GO" id="GO:0005249">
    <property type="term" value="F:voltage-gated potassium channel activity"/>
    <property type="evidence" value="ECO:0007669"/>
    <property type="project" value="InterPro"/>
</dbReference>
<feature type="transmembrane region" description="Helical" evidence="12">
    <location>
        <begin position="188"/>
        <end position="207"/>
    </location>
</feature>
<dbReference type="OrthoDB" id="56871at2157"/>
<dbReference type="InterPro" id="IPR028325">
    <property type="entry name" value="VG_K_chnl"/>
</dbReference>
<dbReference type="GO" id="GO:0001508">
    <property type="term" value="P:action potential"/>
    <property type="evidence" value="ECO:0007669"/>
    <property type="project" value="TreeGrafter"/>
</dbReference>
<feature type="transmembrane region" description="Helical" evidence="12">
    <location>
        <begin position="94"/>
        <end position="116"/>
    </location>
</feature>
<dbReference type="eggNOG" id="arCOG01964">
    <property type="taxonomic scope" value="Archaea"/>
</dbReference>
<evidence type="ECO:0000256" key="5">
    <source>
        <dbReference type="ARBA" id="ARBA00022826"/>
    </source>
</evidence>
<keyword evidence="9" id="KW-0406">Ion transport</keyword>
<keyword evidence="4 12" id="KW-0812">Transmembrane</keyword>
<dbReference type="EMBL" id="CP001338">
    <property type="protein sequence ID" value="ACL15560.1"/>
    <property type="molecule type" value="Genomic_DNA"/>
</dbReference>
<feature type="transmembrane region" description="Helical" evidence="12">
    <location>
        <begin position="20"/>
        <end position="42"/>
    </location>
</feature>
<evidence type="ECO:0000256" key="2">
    <source>
        <dbReference type="ARBA" id="ARBA00022448"/>
    </source>
</evidence>
<keyword evidence="2" id="KW-0813">Transport</keyword>
<evidence type="ECO:0000256" key="12">
    <source>
        <dbReference type="SAM" id="Phobius"/>
    </source>
</evidence>
<keyword evidence="11" id="KW-0407">Ion channel</keyword>
<dbReference type="InterPro" id="IPR005821">
    <property type="entry name" value="Ion_trans_dom"/>
</dbReference>
<dbReference type="SUPFAM" id="SSF81324">
    <property type="entry name" value="Voltage-gated potassium channels"/>
    <property type="match status" value="1"/>
</dbReference>
<dbReference type="PRINTS" id="PR00169">
    <property type="entry name" value="KCHANNEL"/>
</dbReference>
<dbReference type="AlphaFoldDB" id="B8GIY7"/>
<accession>B8GIY7</accession>
<feature type="domain" description="Ion transport" evidence="13">
    <location>
        <begin position="25"/>
        <end position="249"/>
    </location>
</feature>
<comment type="subcellular location">
    <subcellularLocation>
        <location evidence="1">Membrane</location>
        <topology evidence="1">Multi-pass membrane protein</topology>
    </subcellularLocation>
</comment>
<evidence type="ECO:0000313" key="14">
    <source>
        <dbReference type="EMBL" id="ACL15560.1"/>
    </source>
</evidence>
<evidence type="ECO:0000256" key="3">
    <source>
        <dbReference type="ARBA" id="ARBA00022538"/>
    </source>
</evidence>
<keyword evidence="15" id="KW-1185">Reference proteome</keyword>
<evidence type="ECO:0000256" key="8">
    <source>
        <dbReference type="ARBA" id="ARBA00022989"/>
    </source>
</evidence>